<dbReference type="AlphaFoldDB" id="A0A7R8V5A0"/>
<evidence type="ECO:0000256" key="2">
    <source>
        <dbReference type="ARBA" id="ARBA00022490"/>
    </source>
</evidence>
<proteinExistence type="predicted"/>
<dbReference type="GO" id="GO:0003723">
    <property type="term" value="F:RNA binding"/>
    <property type="evidence" value="ECO:0007669"/>
    <property type="project" value="TreeGrafter"/>
</dbReference>
<reference evidence="4 5" key="1">
    <citation type="submission" date="2020-11" db="EMBL/GenBank/DDBJ databases">
        <authorList>
            <person name="Wallbank WR R."/>
            <person name="Pardo Diaz C."/>
            <person name="Kozak K."/>
            <person name="Martin S."/>
            <person name="Jiggins C."/>
            <person name="Moest M."/>
            <person name="Warren A I."/>
            <person name="Generalovic N T."/>
            <person name="Byers J.R.P. K."/>
            <person name="Montejo-Kovacevich G."/>
            <person name="Yen C E."/>
        </authorList>
    </citation>
    <scope>NUCLEOTIDE SEQUENCE [LARGE SCALE GENOMIC DNA]</scope>
</reference>
<dbReference type="PANTHER" id="PTHR21551:SF0">
    <property type="entry name" value="PROTEIN ASSOCIATED WITH TOPO II RELATED-1, ISOFORM A"/>
    <property type="match status" value="1"/>
</dbReference>
<dbReference type="OrthoDB" id="8251691at2759"/>
<dbReference type="EMBL" id="LR899014">
    <property type="protein sequence ID" value="CAD7091915.1"/>
    <property type="molecule type" value="Genomic_DNA"/>
</dbReference>
<evidence type="ECO:0000313" key="5">
    <source>
        <dbReference type="Proteomes" id="UP000594454"/>
    </source>
</evidence>
<keyword evidence="5" id="KW-1185">Reference proteome</keyword>
<dbReference type="GO" id="GO:0000932">
    <property type="term" value="C:P-body"/>
    <property type="evidence" value="ECO:0007669"/>
    <property type="project" value="UniProtKB-SubCell"/>
</dbReference>
<protein>
    <submittedName>
        <fullName evidence="4">Uncharacterized protein</fullName>
    </submittedName>
</protein>
<dbReference type="Proteomes" id="UP000594454">
    <property type="component" value="Chromosome 6"/>
</dbReference>
<feature type="region of interest" description="Disordered" evidence="3">
    <location>
        <begin position="470"/>
        <end position="490"/>
    </location>
</feature>
<evidence type="ECO:0000256" key="3">
    <source>
        <dbReference type="SAM" id="MobiDB-lite"/>
    </source>
</evidence>
<dbReference type="GO" id="GO:0033962">
    <property type="term" value="P:P-body assembly"/>
    <property type="evidence" value="ECO:0007669"/>
    <property type="project" value="TreeGrafter"/>
</dbReference>
<accession>A0A7R8V5A0</accession>
<evidence type="ECO:0000313" key="4">
    <source>
        <dbReference type="EMBL" id="CAD7091915.1"/>
    </source>
</evidence>
<evidence type="ECO:0000256" key="1">
    <source>
        <dbReference type="ARBA" id="ARBA00004201"/>
    </source>
</evidence>
<dbReference type="InParanoid" id="A0A7R8V5A0"/>
<dbReference type="OMA" id="QAPMFRA"/>
<dbReference type="PANTHER" id="PTHR21551">
    <property type="entry name" value="TOPOISOMERASE II-ASSOCIATED PROTEIN PAT1"/>
    <property type="match status" value="1"/>
</dbReference>
<feature type="region of interest" description="Disordered" evidence="3">
    <location>
        <begin position="1"/>
        <end position="31"/>
    </location>
</feature>
<keyword evidence="2" id="KW-0963">Cytoplasm</keyword>
<feature type="compositionally biased region" description="Basic and acidic residues" evidence="3">
    <location>
        <begin position="477"/>
        <end position="490"/>
    </location>
</feature>
<comment type="subcellular location">
    <subcellularLocation>
        <location evidence="1">Cytoplasm</location>
        <location evidence="1">P-body</location>
    </subcellularLocation>
</comment>
<sequence>MEDSFFGFDTSAPVEDDGGGGRRDGEEEEEYDALNDETFGAAINGDWENIHETLVKLDGHNGSDSKDEDEGSDLEINLSGVKLDDVDIGSDDNESRIQLDPRVWATPYKPEVQQNISNNGYPNPEAFLRRHLRHPFDSMQQHQQQQHQAMQTQQQQHQNRMFGLPPAPNIPPKICTVEDIERNIRNQQMRTGTPKPTTPLPNMQPPISAPNVSGFNRPSAPPGFSAPRMNFNAPPHPMNMHQGNQAGHRGPPGFPQMPMMSAPHGLPGPPHPNFPRNMSHNLPIALNNFAMHPNFNAMRPMGPPMISPRLPMQPNMMQGMPATNAVNQFNQRLVQEIQQNHPMLGNNRGMNHGYNNSNYPHNPYMQGYQHQQKNHGKVNMRSNGNVEEFDEYSNLMSARDKHWLIGIQLSQLNTETPYIDDYYYTVLKERRAKLRGDSQSKAHKDNQLNHPLIQPKGHAQLVLISMGKNGANIRNGQNRERKNSETKADKEPIIRTHTPLQFENSLGKLQYGSVTAPRKIIDMDVMGSDSSPQFNTSIELSAQRKSRQLLLHIETVYRIILKLEDLENPAAIATFAVVRERKEKEKQQALELAMIEAANRAGKDSDKADSAGNSVNSSISDKNSYEIESRDKLLQKLLPLISTEKVALMMNVRKGKALIRRIMPFIEDNPVRWNVWCGVFMSLQNVLKKDKDDGDGLLFALYPHFKKQIVEADLSDVIKIANSMPLNDKRVNVLFACKFCISSLFALLLRAEQIYATTSDPDIASNKEWPQFLSTLSASLSRTVQHQTISAAIESDAIQPMVHHFSRFETLKLESLLALFSQAKQQVN</sequence>
<dbReference type="GO" id="GO:0000290">
    <property type="term" value="P:deadenylation-dependent decapping of nuclear-transcribed mRNA"/>
    <property type="evidence" value="ECO:0007669"/>
    <property type="project" value="InterPro"/>
</dbReference>
<organism evidence="4 5">
    <name type="scientific">Hermetia illucens</name>
    <name type="common">Black soldier fly</name>
    <dbReference type="NCBI Taxonomy" id="343691"/>
    <lineage>
        <taxon>Eukaryota</taxon>
        <taxon>Metazoa</taxon>
        <taxon>Ecdysozoa</taxon>
        <taxon>Arthropoda</taxon>
        <taxon>Hexapoda</taxon>
        <taxon>Insecta</taxon>
        <taxon>Pterygota</taxon>
        <taxon>Neoptera</taxon>
        <taxon>Endopterygota</taxon>
        <taxon>Diptera</taxon>
        <taxon>Brachycera</taxon>
        <taxon>Stratiomyomorpha</taxon>
        <taxon>Stratiomyidae</taxon>
        <taxon>Hermetiinae</taxon>
        <taxon>Hermetia</taxon>
    </lineage>
</organism>
<dbReference type="InterPro" id="IPR039900">
    <property type="entry name" value="Pat1-like"/>
</dbReference>
<gene>
    <name evidence="4" type="ORF">HERILL_LOCUS14313</name>
</gene>
<dbReference type="FunCoup" id="A0A7R8V5A0">
    <property type="interactions" value="830"/>
</dbReference>
<name>A0A7R8V5A0_HERIL</name>
<feature type="region of interest" description="Disordered" evidence="3">
    <location>
        <begin position="58"/>
        <end position="77"/>
    </location>
</feature>